<keyword evidence="3" id="KW-1185">Reference proteome</keyword>
<feature type="domain" description="MobA-like NTP transferase" evidence="1">
    <location>
        <begin position="3"/>
        <end position="142"/>
    </location>
</feature>
<evidence type="ECO:0000313" key="3">
    <source>
        <dbReference type="Proteomes" id="UP001174909"/>
    </source>
</evidence>
<dbReference type="AlphaFoldDB" id="A0AA35WW25"/>
<dbReference type="SUPFAM" id="SSF53448">
    <property type="entry name" value="Nucleotide-diphospho-sugar transferases"/>
    <property type="match status" value="1"/>
</dbReference>
<accession>A0AA35WW25</accession>
<gene>
    <name evidence="2" type="ORF">GBAR_LOCUS20196</name>
</gene>
<reference evidence="2" key="1">
    <citation type="submission" date="2023-03" db="EMBL/GenBank/DDBJ databases">
        <authorList>
            <person name="Steffen K."/>
            <person name="Cardenas P."/>
        </authorList>
    </citation>
    <scope>NUCLEOTIDE SEQUENCE</scope>
</reference>
<dbReference type="InterPro" id="IPR025877">
    <property type="entry name" value="MobA-like_NTP_Trfase"/>
</dbReference>
<proteinExistence type="predicted"/>
<dbReference type="GO" id="GO:0016779">
    <property type="term" value="F:nucleotidyltransferase activity"/>
    <property type="evidence" value="ECO:0007669"/>
    <property type="project" value="UniProtKB-ARBA"/>
</dbReference>
<dbReference type="InterPro" id="IPR029044">
    <property type="entry name" value="Nucleotide-diphossugar_trans"/>
</dbReference>
<comment type="caution">
    <text evidence="2">The sequence shown here is derived from an EMBL/GenBank/DDBJ whole genome shotgun (WGS) entry which is preliminary data.</text>
</comment>
<organism evidence="2 3">
    <name type="scientific">Geodia barretti</name>
    <name type="common">Barrett's horny sponge</name>
    <dbReference type="NCBI Taxonomy" id="519541"/>
    <lineage>
        <taxon>Eukaryota</taxon>
        <taxon>Metazoa</taxon>
        <taxon>Porifera</taxon>
        <taxon>Demospongiae</taxon>
        <taxon>Heteroscleromorpha</taxon>
        <taxon>Tetractinellida</taxon>
        <taxon>Astrophorina</taxon>
        <taxon>Geodiidae</taxon>
        <taxon>Geodia</taxon>
    </lineage>
</organism>
<name>A0AA35WW25_GEOBA</name>
<evidence type="ECO:0000259" key="1">
    <source>
        <dbReference type="Pfam" id="PF12804"/>
    </source>
</evidence>
<dbReference type="Gene3D" id="3.90.550.10">
    <property type="entry name" value="Spore Coat Polysaccharide Biosynthesis Protein SpsA, Chain A"/>
    <property type="match status" value="1"/>
</dbReference>
<evidence type="ECO:0000313" key="2">
    <source>
        <dbReference type="EMBL" id="CAI8035993.1"/>
    </source>
</evidence>
<dbReference type="PANTHER" id="PTHR42883:SF2">
    <property type="entry name" value="THYMIDYLYLTRANSFERASE"/>
    <property type="match status" value="1"/>
</dbReference>
<dbReference type="Proteomes" id="UP001174909">
    <property type="component" value="Unassembled WGS sequence"/>
</dbReference>
<protein>
    <recommendedName>
        <fullName evidence="1">MobA-like NTP transferase domain-containing protein</fullName>
    </recommendedName>
</protein>
<dbReference type="Pfam" id="PF12804">
    <property type="entry name" value="NTP_transf_3"/>
    <property type="match status" value="1"/>
</dbReference>
<sequence length="173" mass="18763">MKVLILAAGFGTRLQRDIRECGTHKELENVPKPLLPVSGKPVISHWMEILGTCPETGGDVYVVVNDANFGQFQEWAAEYPTVRLVSSGCSTNDTRPGAVACIHIPVKHFGIQDHLLVIGGDTLFCEDFILADFLAAFRNSPAASSGGAFIPYYTCPDEGDNIATYSLTLYLVV</sequence>
<dbReference type="EMBL" id="CASHTH010002839">
    <property type="protein sequence ID" value="CAI8035993.1"/>
    <property type="molecule type" value="Genomic_DNA"/>
</dbReference>
<dbReference type="PANTHER" id="PTHR42883">
    <property type="entry name" value="GLUCOSE-1-PHOSPHATE THYMIDYLTRANSFERASE"/>
    <property type="match status" value="1"/>
</dbReference>